<dbReference type="PROSITE" id="PS50931">
    <property type="entry name" value="HTH_LYSR"/>
    <property type="match status" value="1"/>
</dbReference>
<dbReference type="SUPFAM" id="SSF53850">
    <property type="entry name" value="Periplasmic binding protein-like II"/>
    <property type="match status" value="1"/>
</dbReference>
<dbReference type="InterPro" id="IPR005119">
    <property type="entry name" value="LysR_subst-bd"/>
</dbReference>
<dbReference type="GO" id="GO:0003700">
    <property type="term" value="F:DNA-binding transcription factor activity"/>
    <property type="evidence" value="ECO:0007669"/>
    <property type="project" value="InterPro"/>
</dbReference>
<keyword evidence="4" id="KW-0804">Transcription</keyword>
<dbReference type="SUPFAM" id="SSF46785">
    <property type="entry name" value="Winged helix' DNA-binding domain"/>
    <property type="match status" value="1"/>
</dbReference>
<dbReference type="EMBL" id="JABBFX010000005">
    <property type="protein sequence ID" value="NML48453.1"/>
    <property type="molecule type" value="Genomic_DNA"/>
</dbReference>
<evidence type="ECO:0000313" key="7">
    <source>
        <dbReference type="Proteomes" id="UP000541185"/>
    </source>
</evidence>
<dbReference type="Proteomes" id="UP000541185">
    <property type="component" value="Unassembled WGS sequence"/>
</dbReference>
<comment type="similarity">
    <text evidence="1">Belongs to the LysR transcriptional regulatory family.</text>
</comment>
<dbReference type="PANTHER" id="PTHR30419:SF8">
    <property type="entry name" value="NITROGEN ASSIMILATION TRANSCRIPTIONAL ACTIVATOR-RELATED"/>
    <property type="match status" value="1"/>
</dbReference>
<keyword evidence="7" id="KW-1185">Reference proteome</keyword>
<keyword evidence="2" id="KW-0805">Transcription regulation</keyword>
<sequence length="308" mass="32740">MAVEPAARLAARLRFRHLQLLLALQQGGSLRAAAQAMHLTQPALSKALGEIEAAFGVPLFERTARGIVPTERGRIALDGAALLLAQLGHLQHEVVAAAPAPVLRVGAPPFVAHGILPAVLARLAAGEPPLQVALLEERVPLLLQALAAGEVDALVTSYPAQMPQDLGPELAYEKLFDAEFHVIAPPGHPLAGQRRVGWAALAEARWVMPAPSSMMRRLLEERFRRAGAALPQPQVESTSPVTNIELVAQGLGLGVVPASTLKLALMQGRVSRLAVTPAIPPNPVALVWRAGPRNPRVDALRAALQHRR</sequence>
<dbReference type="Pfam" id="PF00126">
    <property type="entry name" value="HTH_1"/>
    <property type="match status" value="1"/>
</dbReference>
<dbReference type="InterPro" id="IPR036390">
    <property type="entry name" value="WH_DNA-bd_sf"/>
</dbReference>
<evidence type="ECO:0000256" key="4">
    <source>
        <dbReference type="ARBA" id="ARBA00023163"/>
    </source>
</evidence>
<evidence type="ECO:0000256" key="3">
    <source>
        <dbReference type="ARBA" id="ARBA00023125"/>
    </source>
</evidence>
<dbReference type="InterPro" id="IPR050950">
    <property type="entry name" value="HTH-type_LysR_regulators"/>
</dbReference>
<evidence type="ECO:0000256" key="1">
    <source>
        <dbReference type="ARBA" id="ARBA00009437"/>
    </source>
</evidence>
<dbReference type="PANTHER" id="PTHR30419">
    <property type="entry name" value="HTH-TYPE TRANSCRIPTIONAL REGULATOR YBHD"/>
    <property type="match status" value="1"/>
</dbReference>
<dbReference type="Gene3D" id="1.10.10.10">
    <property type="entry name" value="Winged helix-like DNA-binding domain superfamily/Winged helix DNA-binding domain"/>
    <property type="match status" value="1"/>
</dbReference>
<name>A0A848HIX0_9BURK</name>
<dbReference type="GO" id="GO:0005829">
    <property type="term" value="C:cytosol"/>
    <property type="evidence" value="ECO:0007669"/>
    <property type="project" value="TreeGrafter"/>
</dbReference>
<evidence type="ECO:0000259" key="5">
    <source>
        <dbReference type="PROSITE" id="PS50931"/>
    </source>
</evidence>
<dbReference type="AlphaFoldDB" id="A0A848HIX0"/>
<protein>
    <submittedName>
        <fullName evidence="6">LysR family transcriptional regulator</fullName>
    </submittedName>
</protein>
<dbReference type="Pfam" id="PF03466">
    <property type="entry name" value="LysR_substrate"/>
    <property type="match status" value="1"/>
</dbReference>
<gene>
    <name evidence="6" type="ORF">HHL11_32205</name>
</gene>
<dbReference type="RefSeq" id="WP_169422792.1">
    <property type="nucleotide sequence ID" value="NZ_JABBFX010000005.1"/>
</dbReference>
<comment type="caution">
    <text evidence="6">The sequence shown here is derived from an EMBL/GenBank/DDBJ whole genome shotgun (WGS) entry which is preliminary data.</text>
</comment>
<reference evidence="6 7" key="1">
    <citation type="submission" date="2020-04" db="EMBL/GenBank/DDBJ databases">
        <title>Ramlibacter sp. G-1-2-2 isolated from soil.</title>
        <authorList>
            <person name="Dahal R.H."/>
        </authorList>
    </citation>
    <scope>NUCLEOTIDE SEQUENCE [LARGE SCALE GENOMIC DNA]</scope>
    <source>
        <strain evidence="6 7">G-1-2-2</strain>
    </source>
</reference>
<dbReference type="InterPro" id="IPR000847">
    <property type="entry name" value="LysR_HTH_N"/>
</dbReference>
<dbReference type="Gene3D" id="3.40.190.10">
    <property type="entry name" value="Periplasmic binding protein-like II"/>
    <property type="match status" value="2"/>
</dbReference>
<dbReference type="CDD" id="cd05466">
    <property type="entry name" value="PBP2_LTTR_substrate"/>
    <property type="match status" value="1"/>
</dbReference>
<dbReference type="PRINTS" id="PR00039">
    <property type="entry name" value="HTHLYSR"/>
</dbReference>
<keyword evidence="3" id="KW-0238">DNA-binding</keyword>
<proteinExistence type="inferred from homology"/>
<dbReference type="InterPro" id="IPR036388">
    <property type="entry name" value="WH-like_DNA-bd_sf"/>
</dbReference>
<dbReference type="GO" id="GO:0003677">
    <property type="term" value="F:DNA binding"/>
    <property type="evidence" value="ECO:0007669"/>
    <property type="project" value="UniProtKB-KW"/>
</dbReference>
<accession>A0A848HIX0</accession>
<evidence type="ECO:0000313" key="6">
    <source>
        <dbReference type="EMBL" id="NML48453.1"/>
    </source>
</evidence>
<feature type="domain" description="HTH lysR-type" evidence="5">
    <location>
        <begin position="13"/>
        <end position="70"/>
    </location>
</feature>
<organism evidence="6 7">
    <name type="scientific">Ramlibacter agri</name>
    <dbReference type="NCBI Taxonomy" id="2728837"/>
    <lineage>
        <taxon>Bacteria</taxon>
        <taxon>Pseudomonadati</taxon>
        <taxon>Pseudomonadota</taxon>
        <taxon>Betaproteobacteria</taxon>
        <taxon>Burkholderiales</taxon>
        <taxon>Comamonadaceae</taxon>
        <taxon>Ramlibacter</taxon>
    </lineage>
</organism>
<evidence type="ECO:0000256" key="2">
    <source>
        <dbReference type="ARBA" id="ARBA00023015"/>
    </source>
</evidence>